<accession>A0A4P6F3Z4</accession>
<keyword evidence="3" id="KW-1185">Reference proteome</keyword>
<dbReference type="Proteomes" id="UP000292118">
    <property type="component" value="Chromosome"/>
</dbReference>
<protein>
    <submittedName>
        <fullName evidence="2">Uncharacterized protein</fullName>
    </submittedName>
</protein>
<dbReference type="EMBL" id="CP035493">
    <property type="protein sequence ID" value="QAY69985.1"/>
    <property type="molecule type" value="Genomic_DNA"/>
</dbReference>
<feature type="region of interest" description="Disordered" evidence="1">
    <location>
        <begin position="63"/>
        <end position="123"/>
    </location>
</feature>
<proteinExistence type="predicted"/>
<gene>
    <name evidence="2" type="ORF">ET471_08035</name>
</gene>
<evidence type="ECO:0000313" key="2">
    <source>
        <dbReference type="EMBL" id="QAY69985.1"/>
    </source>
</evidence>
<dbReference type="KEGG" id="xya:ET471_08035"/>
<evidence type="ECO:0000313" key="3">
    <source>
        <dbReference type="Proteomes" id="UP000292118"/>
    </source>
</evidence>
<feature type="compositionally biased region" description="Low complexity" evidence="1">
    <location>
        <begin position="89"/>
        <end position="100"/>
    </location>
</feature>
<dbReference type="AlphaFoldDB" id="A0A4P6F3Z4"/>
<reference evidence="2 3" key="1">
    <citation type="submission" date="2019-01" db="EMBL/GenBank/DDBJ databases">
        <title>Genome sequencing of strain FW10M-9.</title>
        <authorList>
            <person name="Heo J."/>
            <person name="Kim S.-J."/>
            <person name="Kim J.-S."/>
            <person name="Hong S.-B."/>
            <person name="Kwon S.-W."/>
        </authorList>
    </citation>
    <scope>NUCLEOTIDE SEQUENCE [LARGE SCALE GENOMIC DNA]</scope>
    <source>
        <strain evidence="2 3">FW10M-9</strain>
    </source>
</reference>
<name>A0A4P6F3Z4_9MICO</name>
<feature type="compositionally biased region" description="Basic and acidic residues" evidence="1">
    <location>
        <begin position="101"/>
        <end position="123"/>
    </location>
</feature>
<organism evidence="2 3">
    <name type="scientific">Xylanimonas protaetiae</name>
    <dbReference type="NCBI Taxonomy" id="2509457"/>
    <lineage>
        <taxon>Bacteria</taxon>
        <taxon>Bacillati</taxon>
        <taxon>Actinomycetota</taxon>
        <taxon>Actinomycetes</taxon>
        <taxon>Micrococcales</taxon>
        <taxon>Promicromonosporaceae</taxon>
        <taxon>Xylanimonas</taxon>
    </lineage>
</organism>
<dbReference type="OrthoDB" id="5148531at2"/>
<sequence>MYLGVAEPGGAWLDRDRALAEVLLLYERSACPGCGMPKNSAWDPRSEGEFTVERHTCQACAEKDRVSSASKDTPGQYLTVHPYRDGDVTAAQTSATTAMQAHDRTAAAQHAEAHRRAASEKAV</sequence>
<dbReference type="RefSeq" id="WP_129187498.1">
    <property type="nucleotide sequence ID" value="NZ_CP035493.1"/>
</dbReference>
<evidence type="ECO:0000256" key="1">
    <source>
        <dbReference type="SAM" id="MobiDB-lite"/>
    </source>
</evidence>